<dbReference type="PATRIC" id="fig|251707.3.peg.3377"/>
<name>A0A0P9YH23_9PSED</name>
<protein>
    <recommendedName>
        <fullName evidence="3">DNA polymerase III subunit chi</fullName>
    </recommendedName>
</protein>
<proteinExistence type="predicted"/>
<organism evidence="1 2">
    <name type="scientific">Pseudomonas syringae pv. primulae</name>
    <dbReference type="NCBI Taxonomy" id="251707"/>
    <lineage>
        <taxon>Bacteria</taxon>
        <taxon>Pseudomonadati</taxon>
        <taxon>Pseudomonadota</taxon>
        <taxon>Gammaproteobacteria</taxon>
        <taxon>Pseudomonadales</taxon>
        <taxon>Pseudomonadaceae</taxon>
        <taxon>Pseudomonas</taxon>
    </lineage>
</organism>
<dbReference type="EMBL" id="LJRC01000128">
    <property type="protein sequence ID" value="KPY37057.1"/>
    <property type="molecule type" value="Genomic_DNA"/>
</dbReference>
<dbReference type="Proteomes" id="UP000050562">
    <property type="component" value="Unassembled WGS sequence"/>
</dbReference>
<sequence length="204" mass="22885">MWTCASRPSSNASPVWRKWLSRTRPYVLPHVRVSVLTANRAILRRITDCSVFEDTMDTSKKAESAHLLDDLESIRQLLGDDSLQPPLLTDTVHREGQIPLLFDVVGNRNSSSHDDDDFDEAHIPTLTADTPVVTEQPVAPLLQAPAPIEALPNPDALLHLDAELRSAAQLILQDVIDDFAPHIETEIKRRLEARLERLLAQQQK</sequence>
<gene>
    <name evidence="1" type="ORF">ALO52_04786</name>
</gene>
<dbReference type="AlphaFoldDB" id="A0A0P9YH23"/>
<comment type="caution">
    <text evidence="1">The sequence shown here is derived from an EMBL/GenBank/DDBJ whole genome shotgun (WGS) entry which is preliminary data.</text>
</comment>
<evidence type="ECO:0000313" key="2">
    <source>
        <dbReference type="Proteomes" id="UP000050562"/>
    </source>
</evidence>
<evidence type="ECO:0008006" key="3">
    <source>
        <dbReference type="Google" id="ProtNLM"/>
    </source>
</evidence>
<reference evidence="1 2" key="1">
    <citation type="submission" date="2015-09" db="EMBL/GenBank/DDBJ databases">
        <title>Genome announcement of multiple Pseudomonas syringae strains.</title>
        <authorList>
            <person name="Thakur S."/>
            <person name="Wang P.W."/>
            <person name="Gong Y."/>
            <person name="Weir B.S."/>
            <person name="Guttman D.S."/>
        </authorList>
    </citation>
    <scope>NUCLEOTIDE SEQUENCE [LARGE SCALE GENOMIC DNA]</scope>
    <source>
        <strain evidence="1 2">ICMP3956</strain>
    </source>
</reference>
<evidence type="ECO:0000313" key="1">
    <source>
        <dbReference type="EMBL" id="KPY37057.1"/>
    </source>
</evidence>
<accession>A0A0P9YH23</accession>